<evidence type="ECO:0000259" key="1">
    <source>
        <dbReference type="Pfam" id="PF00551"/>
    </source>
</evidence>
<name>A0ABT8XBW4_9HYPH</name>
<feature type="domain" description="Formyl transferase N-terminal" evidence="1">
    <location>
        <begin position="38"/>
        <end position="141"/>
    </location>
</feature>
<keyword evidence="3" id="KW-1185">Reference proteome</keyword>
<proteinExistence type="predicted"/>
<dbReference type="Gene3D" id="3.40.50.12230">
    <property type="match status" value="1"/>
</dbReference>
<dbReference type="Pfam" id="PF00551">
    <property type="entry name" value="Formyl_trans_N"/>
    <property type="match status" value="1"/>
</dbReference>
<evidence type="ECO:0000313" key="3">
    <source>
        <dbReference type="Proteomes" id="UP001177080"/>
    </source>
</evidence>
<accession>A0ABT8XBW4</accession>
<gene>
    <name evidence="2" type="ORF">GB928_008550</name>
</gene>
<dbReference type="PANTHER" id="PTHR11138">
    <property type="entry name" value="METHIONYL-TRNA FORMYLTRANSFERASE"/>
    <property type="match status" value="1"/>
</dbReference>
<protein>
    <submittedName>
        <fullName evidence="2">UDP-glucuronic acid dehydrogenase</fullName>
    </submittedName>
</protein>
<dbReference type="InterPro" id="IPR036477">
    <property type="entry name" value="Formyl_transf_N_sf"/>
</dbReference>
<reference evidence="2" key="1">
    <citation type="submission" date="2022-04" db="EMBL/GenBank/DDBJ databases">
        <title>Shinella lacus sp. nov., a novel member of the genus Shinella from water.</title>
        <authorList>
            <person name="Deng Y."/>
        </authorList>
    </citation>
    <scope>NUCLEOTIDE SEQUENCE</scope>
    <source>
        <strain evidence="2">JCM 31239</strain>
    </source>
</reference>
<dbReference type="EMBL" id="WHSC02000004">
    <property type="protein sequence ID" value="MDO6121226.1"/>
    <property type="molecule type" value="Genomic_DNA"/>
</dbReference>
<dbReference type="PANTHER" id="PTHR11138:SF5">
    <property type="entry name" value="METHIONYL-TRNA FORMYLTRANSFERASE, MITOCHONDRIAL"/>
    <property type="match status" value="1"/>
</dbReference>
<comment type="caution">
    <text evidence="2">The sequence shown here is derived from an EMBL/GenBank/DDBJ whole genome shotgun (WGS) entry which is preliminary data.</text>
</comment>
<dbReference type="RefSeq" id="WP_244761171.1">
    <property type="nucleotide sequence ID" value="NZ_JALJCJ010000003.1"/>
</dbReference>
<dbReference type="SUPFAM" id="SSF53328">
    <property type="entry name" value="Formyltransferase"/>
    <property type="match status" value="1"/>
</dbReference>
<sequence>MKLRITILCSSETHPINQYLFDWTSKNGTENEISIARKKAELQGGDILFLISCNEILKQEDLDRYGKALVLHASDLPLGRGWSPHIWQIVEGATEITMSLLEAAEKVDRGDIWNKLKVPVPRGALWNEINHALFEAELQLMDFAVNAYHTVRPKPQSADITATYYPKRTPAASKLDPSKSIEEQFDLIRVCDPERFPAFFELHGHRYVIRLERRDEATD</sequence>
<dbReference type="InterPro" id="IPR002376">
    <property type="entry name" value="Formyl_transf_N"/>
</dbReference>
<organism evidence="2 3">
    <name type="scientific">Shinella curvata</name>
    <dbReference type="NCBI Taxonomy" id="1817964"/>
    <lineage>
        <taxon>Bacteria</taxon>
        <taxon>Pseudomonadati</taxon>
        <taxon>Pseudomonadota</taxon>
        <taxon>Alphaproteobacteria</taxon>
        <taxon>Hyphomicrobiales</taxon>
        <taxon>Rhizobiaceae</taxon>
        <taxon>Shinella</taxon>
    </lineage>
</organism>
<evidence type="ECO:0000313" key="2">
    <source>
        <dbReference type="EMBL" id="MDO6121226.1"/>
    </source>
</evidence>
<dbReference type="Proteomes" id="UP001177080">
    <property type="component" value="Unassembled WGS sequence"/>
</dbReference>